<proteinExistence type="predicted"/>
<evidence type="ECO:0000256" key="1">
    <source>
        <dbReference type="SAM" id="SignalP"/>
    </source>
</evidence>
<dbReference type="AlphaFoldDB" id="A0A6B0TUD2"/>
<organism evidence="2">
    <name type="scientific">Ixodes ricinus</name>
    <name type="common">Common tick</name>
    <name type="synonym">Acarus ricinus</name>
    <dbReference type="NCBI Taxonomy" id="34613"/>
    <lineage>
        <taxon>Eukaryota</taxon>
        <taxon>Metazoa</taxon>
        <taxon>Ecdysozoa</taxon>
        <taxon>Arthropoda</taxon>
        <taxon>Chelicerata</taxon>
        <taxon>Arachnida</taxon>
        <taxon>Acari</taxon>
        <taxon>Parasitiformes</taxon>
        <taxon>Ixodida</taxon>
        <taxon>Ixodoidea</taxon>
        <taxon>Ixodidae</taxon>
        <taxon>Ixodinae</taxon>
        <taxon>Ixodes</taxon>
    </lineage>
</organism>
<sequence>MFQLALLSFFCFRGTASENLIWPISVDANIFTCLSSLTGKTLTHSILRRIFFFCISWDCLRNHWLQAASYE</sequence>
<dbReference type="EMBL" id="GIFC01000765">
    <property type="protein sequence ID" value="MXU82848.1"/>
    <property type="molecule type" value="Transcribed_RNA"/>
</dbReference>
<reference evidence="2" key="1">
    <citation type="submission" date="2019-12" db="EMBL/GenBank/DDBJ databases">
        <title>An insight into the sialome of adult female Ixodes ricinus ticks feeding for 6 days.</title>
        <authorList>
            <person name="Perner J."/>
            <person name="Ribeiro J.M.C."/>
        </authorList>
    </citation>
    <scope>NUCLEOTIDE SEQUENCE</scope>
    <source>
        <strain evidence="2">Semi-engorged</strain>
        <tissue evidence="2">Salivary glands</tissue>
    </source>
</reference>
<accession>A0A6B0TUD2</accession>
<feature type="chain" id="PRO_5025533511" evidence="1">
    <location>
        <begin position="18"/>
        <end position="71"/>
    </location>
</feature>
<keyword evidence="1" id="KW-0732">Signal</keyword>
<protein>
    <submittedName>
        <fullName evidence="2">Putative secreted protein</fullName>
    </submittedName>
</protein>
<evidence type="ECO:0000313" key="2">
    <source>
        <dbReference type="EMBL" id="MXU82848.1"/>
    </source>
</evidence>
<name>A0A6B0TUD2_IXORI</name>
<feature type="signal peptide" evidence="1">
    <location>
        <begin position="1"/>
        <end position="17"/>
    </location>
</feature>